<organism evidence="1 2">
    <name type="scientific">Segatella copri</name>
    <dbReference type="NCBI Taxonomy" id="165179"/>
    <lineage>
        <taxon>Bacteria</taxon>
        <taxon>Pseudomonadati</taxon>
        <taxon>Bacteroidota</taxon>
        <taxon>Bacteroidia</taxon>
        <taxon>Bacteroidales</taxon>
        <taxon>Prevotellaceae</taxon>
        <taxon>Segatella</taxon>
    </lineage>
</organism>
<dbReference type="RefSeq" id="WP_264965881.1">
    <property type="nucleotide sequence ID" value="NZ_JAPDVK010000002.1"/>
</dbReference>
<evidence type="ECO:0000313" key="1">
    <source>
        <dbReference type="EMBL" id="MCW4128002.1"/>
    </source>
</evidence>
<sequence>MTALVSVMNKHAVVIAADSAITVTSPYGHKVINSANKVFALSKYHPVGIMFCGNANFMSTPIEVIVKLYRKQLRDRCFATISEYLDDFLGFIKNNHYFCSAEMQNANMENEIENFYTLIFKIAANTANEKKSLFLNEFILQLNSIVVNSCENCTSFQNFPEKDFAQSVKGHCAKVIAKHEDVFGDNTPLKRLFVEAFAKFTAHRNSNFANETQIVVVGYGNKEIFPSLRSVCLYWGFYEYFRYNSYISAAITEDNSASICRFGQTDIINTFINGINDNLKKALYDIFRKFTSQLKKLMINNVDTQYSKDIINTAIDEDKLVDTLGATLDNIIRDTSIAPLMSSLGILDKEDMAELVESLISITHLNRRITMSEEGVGGPIDVAIISKGDGFVWKKRKHYFKPELNQMFFDNYFRS</sequence>
<gene>
    <name evidence="1" type="ORF">ONT16_07000</name>
</gene>
<reference evidence="1" key="1">
    <citation type="submission" date="2022-11" db="EMBL/GenBank/DDBJ databases">
        <title>Genomic repertoires linked with pathogenic potency of arthritogenic Prevotella copri isolated from the gut of rheumatoid arthritis patients.</title>
        <authorList>
            <person name="Nii T."/>
            <person name="Maeda Y."/>
            <person name="Motooka D."/>
            <person name="Naito M."/>
            <person name="Matsumoto Y."/>
            <person name="Ogawa T."/>
            <person name="Oguro-Igashira E."/>
            <person name="Kishikawa T."/>
            <person name="Yamashita M."/>
            <person name="Koizumi S."/>
            <person name="Kurakawa T."/>
            <person name="Okumura R."/>
            <person name="Kayama H."/>
            <person name="Murakami M."/>
            <person name="Sakaguchi T."/>
            <person name="Das B."/>
            <person name="Nakamura S."/>
            <person name="Okada Y."/>
            <person name="Kumanogoh A."/>
            <person name="Takeda K."/>
        </authorList>
    </citation>
    <scope>NUCLEOTIDE SEQUENCE</scope>
    <source>
        <strain evidence="1">F3-75</strain>
    </source>
</reference>
<dbReference type="Proteomes" id="UP001209344">
    <property type="component" value="Unassembled WGS sequence"/>
</dbReference>
<accession>A0AAP3F9R6</accession>
<protein>
    <submittedName>
        <fullName evidence="1">Uncharacterized protein</fullName>
    </submittedName>
</protein>
<name>A0AAP3F9R6_9BACT</name>
<dbReference type="EMBL" id="JAPDVK010000002">
    <property type="protein sequence ID" value="MCW4128002.1"/>
    <property type="molecule type" value="Genomic_DNA"/>
</dbReference>
<comment type="caution">
    <text evidence="1">The sequence shown here is derived from an EMBL/GenBank/DDBJ whole genome shotgun (WGS) entry which is preliminary data.</text>
</comment>
<dbReference type="AlphaFoldDB" id="A0AAP3F9R6"/>
<proteinExistence type="predicted"/>
<evidence type="ECO:0000313" key="2">
    <source>
        <dbReference type="Proteomes" id="UP001209344"/>
    </source>
</evidence>